<name>A0A815VRX9_9BILA</name>
<proteinExistence type="predicted"/>
<dbReference type="GO" id="GO:0008270">
    <property type="term" value="F:zinc ion binding"/>
    <property type="evidence" value="ECO:0007669"/>
    <property type="project" value="UniProtKB-KW"/>
</dbReference>
<dbReference type="EMBL" id="CAJNOM010000665">
    <property type="protein sequence ID" value="CAF1536481.1"/>
    <property type="molecule type" value="Genomic_DNA"/>
</dbReference>
<evidence type="ECO:0000256" key="4">
    <source>
        <dbReference type="ARBA" id="ARBA00023015"/>
    </source>
</evidence>
<sequence length="444" mass="51669">MSQNNVHHRKRVVRRHYNLTDDKQHIQDESLTIFDKQQQQQQQELQEQQHRASFFRKKPGGLICTICDGPAHGYNFDAVTCESCKAFFRRNALKFDEKVKCRINDGNCIINMTTRKRCKACRLAKCFEQGMRADWILTDEERMNKRRKIEENRRLRKLVYPDSADSDDVSKSPYVDLKSELMESDNKEYSTVSTSILSSEDLFKIEQIKHAYADSVRLTSLPREIPSYPNTTKLNFPFEMINLPSNLQASRLITFLKLIPEFSSLDEHDKLVLIKHNTFPLLFIRSALVYNRSTDSYYDQGTDDCVFSGKDLIQCFSLDQYEKSTRCVCRVMDASQNDPFVVQIFLLIMILSKGSSVCTYTEEFEPVANNIQSLFHTQNIFVNLLLKYCESKFGYTQTVHIWLKLVMSSIDAHLQSHNTRYDFVKKDDVAEQLVPLMKSVLLNA</sequence>
<evidence type="ECO:0000313" key="13">
    <source>
        <dbReference type="Proteomes" id="UP000663832"/>
    </source>
</evidence>
<dbReference type="InterPro" id="IPR035500">
    <property type="entry name" value="NHR-like_dom_sf"/>
</dbReference>
<evidence type="ECO:0000256" key="3">
    <source>
        <dbReference type="ARBA" id="ARBA00022833"/>
    </source>
</evidence>
<dbReference type="OrthoDB" id="6352325at2759"/>
<evidence type="ECO:0000256" key="5">
    <source>
        <dbReference type="ARBA" id="ARBA00023125"/>
    </source>
</evidence>
<comment type="caution">
    <text evidence="12">The sequence shown here is derived from an EMBL/GenBank/DDBJ whole genome shotgun (WGS) entry which is preliminary data.</text>
</comment>
<dbReference type="InterPro" id="IPR050234">
    <property type="entry name" value="Nuclear_hormone_rcpt_NR1"/>
</dbReference>
<keyword evidence="3" id="KW-0862">Zinc</keyword>
<dbReference type="PRINTS" id="PR00047">
    <property type="entry name" value="STROIDFINGER"/>
</dbReference>
<dbReference type="PANTHER" id="PTHR24082">
    <property type="entry name" value="NUCLEAR HORMONE RECEPTOR"/>
    <property type="match status" value="1"/>
</dbReference>
<organism evidence="12 13">
    <name type="scientific">Adineta steineri</name>
    <dbReference type="NCBI Taxonomy" id="433720"/>
    <lineage>
        <taxon>Eukaryota</taxon>
        <taxon>Metazoa</taxon>
        <taxon>Spiralia</taxon>
        <taxon>Gnathifera</taxon>
        <taxon>Rotifera</taxon>
        <taxon>Eurotatoria</taxon>
        <taxon>Bdelloidea</taxon>
        <taxon>Adinetida</taxon>
        <taxon>Adinetidae</taxon>
        <taxon>Adineta</taxon>
    </lineage>
</organism>
<dbReference type="SUPFAM" id="SSF57716">
    <property type="entry name" value="Glucocorticoid receptor-like (DNA-binding domain)"/>
    <property type="match status" value="1"/>
</dbReference>
<evidence type="ECO:0000259" key="10">
    <source>
        <dbReference type="PROSITE" id="PS51843"/>
    </source>
</evidence>
<reference evidence="12" key="1">
    <citation type="submission" date="2021-02" db="EMBL/GenBank/DDBJ databases">
        <authorList>
            <person name="Nowell W R."/>
        </authorList>
    </citation>
    <scope>NUCLEOTIDE SEQUENCE</scope>
</reference>
<protein>
    <submittedName>
        <fullName evidence="12">Uncharacterized protein</fullName>
    </submittedName>
</protein>
<keyword evidence="1" id="KW-0479">Metal-binding</keyword>
<evidence type="ECO:0000256" key="2">
    <source>
        <dbReference type="ARBA" id="ARBA00022771"/>
    </source>
</evidence>
<dbReference type="Pfam" id="PF00105">
    <property type="entry name" value="zf-C4"/>
    <property type="match status" value="1"/>
</dbReference>
<accession>A0A815VRX9</accession>
<dbReference type="SMART" id="SM00399">
    <property type="entry name" value="ZnF_C4"/>
    <property type="match status" value="1"/>
</dbReference>
<keyword evidence="2" id="KW-0863">Zinc-finger</keyword>
<dbReference type="AlphaFoldDB" id="A0A815VRX9"/>
<evidence type="ECO:0000256" key="8">
    <source>
        <dbReference type="ARBA" id="ARBA00023242"/>
    </source>
</evidence>
<evidence type="ECO:0000256" key="7">
    <source>
        <dbReference type="ARBA" id="ARBA00023170"/>
    </source>
</evidence>
<keyword evidence="4" id="KW-0805">Transcription regulation</keyword>
<keyword evidence="7" id="KW-0675">Receptor</keyword>
<keyword evidence="6" id="KW-0804">Transcription</keyword>
<dbReference type="InterPro" id="IPR001628">
    <property type="entry name" value="Znf_hrmn_rcpt"/>
</dbReference>
<dbReference type="EMBL" id="CAJNOI010000460">
    <property type="protein sequence ID" value="CAF1284602.1"/>
    <property type="molecule type" value="Genomic_DNA"/>
</dbReference>
<dbReference type="GO" id="GO:0030154">
    <property type="term" value="P:cell differentiation"/>
    <property type="evidence" value="ECO:0007669"/>
    <property type="project" value="TreeGrafter"/>
</dbReference>
<gene>
    <name evidence="11" type="ORF">BJG266_LOCUS31395</name>
    <name evidence="12" type="ORF">QVE165_LOCUS45959</name>
</gene>
<dbReference type="Gene3D" id="1.10.565.10">
    <property type="entry name" value="Retinoid X Receptor"/>
    <property type="match status" value="1"/>
</dbReference>
<evidence type="ECO:0000313" key="12">
    <source>
        <dbReference type="EMBL" id="CAF1536481.1"/>
    </source>
</evidence>
<keyword evidence="5" id="KW-0238">DNA-binding</keyword>
<keyword evidence="8" id="KW-0539">Nucleus</keyword>
<dbReference type="SUPFAM" id="SSF48508">
    <property type="entry name" value="Nuclear receptor ligand-binding domain"/>
    <property type="match status" value="1"/>
</dbReference>
<dbReference type="GO" id="GO:0004879">
    <property type="term" value="F:nuclear receptor activity"/>
    <property type="evidence" value="ECO:0007669"/>
    <property type="project" value="TreeGrafter"/>
</dbReference>
<keyword evidence="13" id="KW-1185">Reference proteome</keyword>
<evidence type="ECO:0000256" key="1">
    <source>
        <dbReference type="ARBA" id="ARBA00022723"/>
    </source>
</evidence>
<dbReference type="InterPro" id="IPR000536">
    <property type="entry name" value="Nucl_hrmn_rcpt_lig-bd"/>
</dbReference>
<dbReference type="GO" id="GO:0000122">
    <property type="term" value="P:negative regulation of transcription by RNA polymerase II"/>
    <property type="evidence" value="ECO:0007669"/>
    <property type="project" value="TreeGrafter"/>
</dbReference>
<dbReference type="Proteomes" id="UP000663877">
    <property type="component" value="Unassembled WGS sequence"/>
</dbReference>
<dbReference type="Proteomes" id="UP000663832">
    <property type="component" value="Unassembled WGS sequence"/>
</dbReference>
<dbReference type="GO" id="GO:0000978">
    <property type="term" value="F:RNA polymerase II cis-regulatory region sequence-specific DNA binding"/>
    <property type="evidence" value="ECO:0007669"/>
    <property type="project" value="TreeGrafter"/>
</dbReference>
<evidence type="ECO:0000256" key="6">
    <source>
        <dbReference type="ARBA" id="ARBA00023163"/>
    </source>
</evidence>
<dbReference type="InterPro" id="IPR013088">
    <property type="entry name" value="Znf_NHR/GATA"/>
</dbReference>
<feature type="domain" description="Nuclear receptor" evidence="9">
    <location>
        <begin position="61"/>
        <end position="138"/>
    </location>
</feature>
<evidence type="ECO:0000313" key="11">
    <source>
        <dbReference type="EMBL" id="CAF1284602.1"/>
    </source>
</evidence>
<feature type="domain" description="NR LBD" evidence="10">
    <location>
        <begin position="204"/>
        <end position="444"/>
    </location>
</feature>
<evidence type="ECO:0000259" key="9">
    <source>
        <dbReference type="PROSITE" id="PS51030"/>
    </source>
</evidence>
<dbReference type="PROSITE" id="PS51843">
    <property type="entry name" value="NR_LBD"/>
    <property type="match status" value="1"/>
</dbReference>
<dbReference type="PANTHER" id="PTHR24082:SF283">
    <property type="entry name" value="NUCLEAR HORMONE RECEPTOR HR96"/>
    <property type="match status" value="1"/>
</dbReference>
<dbReference type="Gene3D" id="3.30.50.10">
    <property type="entry name" value="Erythroid Transcription Factor GATA-1, subunit A"/>
    <property type="match status" value="1"/>
</dbReference>
<dbReference type="PROSITE" id="PS51030">
    <property type="entry name" value="NUCLEAR_REC_DBD_2"/>
    <property type="match status" value="1"/>
</dbReference>
<dbReference type="GO" id="GO:0045944">
    <property type="term" value="P:positive regulation of transcription by RNA polymerase II"/>
    <property type="evidence" value="ECO:0007669"/>
    <property type="project" value="TreeGrafter"/>
</dbReference>